<evidence type="ECO:0000313" key="2">
    <source>
        <dbReference type="Proteomes" id="UP000254575"/>
    </source>
</evidence>
<dbReference type="EMBL" id="UHIA01000004">
    <property type="protein sequence ID" value="SUO98165.1"/>
    <property type="molecule type" value="Genomic_DNA"/>
</dbReference>
<organism evidence="1 2">
    <name type="scientific">Suttonella indologenes</name>
    <dbReference type="NCBI Taxonomy" id="13276"/>
    <lineage>
        <taxon>Bacteria</taxon>
        <taxon>Pseudomonadati</taxon>
        <taxon>Pseudomonadota</taxon>
        <taxon>Gammaproteobacteria</taxon>
        <taxon>Cardiobacteriales</taxon>
        <taxon>Cardiobacteriaceae</taxon>
        <taxon>Suttonella</taxon>
    </lineage>
</organism>
<reference evidence="1 2" key="1">
    <citation type="submission" date="2018-06" db="EMBL/GenBank/DDBJ databases">
        <authorList>
            <consortium name="Pathogen Informatics"/>
            <person name="Doyle S."/>
        </authorList>
    </citation>
    <scope>NUCLEOTIDE SEQUENCE [LARGE SCALE GENOMIC DNA]</scope>
    <source>
        <strain evidence="1 2">NCTC10717</strain>
    </source>
</reference>
<keyword evidence="2" id="KW-1185">Reference proteome</keyword>
<evidence type="ECO:0000313" key="1">
    <source>
        <dbReference type="EMBL" id="SUO98165.1"/>
    </source>
</evidence>
<accession>A0A380N022</accession>
<dbReference type="RefSeq" id="WP_115219027.1">
    <property type="nucleotide sequence ID" value="NZ_UHIA01000004.1"/>
</dbReference>
<sequence length="98" mass="11333">MQLSKNEILMLLRMPHGIRATYLLWRLGISSKYITSAETYSRHRRYLLSKHGIDITKDSGLPPSPINERALYAPKFKPFSAPQILFDFAAFFLTDFLV</sequence>
<dbReference type="Proteomes" id="UP000254575">
    <property type="component" value="Unassembled WGS sequence"/>
</dbReference>
<name>A0A380N022_9GAMM</name>
<protein>
    <submittedName>
        <fullName evidence="1">Uncharacterized protein</fullName>
    </submittedName>
</protein>
<proteinExistence type="predicted"/>
<dbReference type="AlphaFoldDB" id="A0A380N022"/>
<gene>
    <name evidence="1" type="ORF">NCTC10717_01906</name>
</gene>